<keyword evidence="4 7" id="KW-0812">Transmembrane</keyword>
<dbReference type="Pfam" id="PF00528">
    <property type="entry name" value="BPD_transp_1"/>
    <property type="match status" value="1"/>
</dbReference>
<dbReference type="PROSITE" id="PS50928">
    <property type="entry name" value="ABC_TM1"/>
    <property type="match status" value="2"/>
</dbReference>
<feature type="domain" description="ABC transmembrane type-1" evidence="8">
    <location>
        <begin position="44"/>
        <end position="251"/>
    </location>
</feature>
<keyword evidence="6 7" id="KW-0472">Membrane</keyword>
<comment type="subcellular location">
    <subcellularLocation>
        <location evidence="1 7">Cell membrane</location>
        <topology evidence="1 7">Multi-pass membrane protein</topology>
    </subcellularLocation>
</comment>
<feature type="transmembrane region" description="Helical" evidence="7">
    <location>
        <begin position="316"/>
        <end position="339"/>
    </location>
</feature>
<evidence type="ECO:0000259" key="8">
    <source>
        <dbReference type="PROSITE" id="PS50928"/>
    </source>
</evidence>
<keyword evidence="10" id="KW-1185">Reference proteome</keyword>
<reference evidence="10" key="1">
    <citation type="submission" date="2017-09" db="EMBL/GenBank/DDBJ databases">
        <authorList>
            <person name="Varghese N."/>
            <person name="Submissions S."/>
        </authorList>
    </citation>
    <scope>NUCLEOTIDE SEQUENCE [LARGE SCALE GENOMIC DNA]</scope>
    <source>
        <strain evidence="10">C7</strain>
    </source>
</reference>
<dbReference type="PANTHER" id="PTHR30183:SF9">
    <property type="entry name" value="THIAMINE TRANSPORT SYSTEM PERMEASE PROTEIN THIP"/>
    <property type="match status" value="1"/>
</dbReference>
<dbReference type="GO" id="GO:0055085">
    <property type="term" value="P:transmembrane transport"/>
    <property type="evidence" value="ECO:0007669"/>
    <property type="project" value="InterPro"/>
</dbReference>
<dbReference type="EMBL" id="OCTN01000003">
    <property type="protein sequence ID" value="SOH94300.1"/>
    <property type="molecule type" value="Genomic_DNA"/>
</dbReference>
<dbReference type="AlphaFoldDB" id="A0A2C9CSX0"/>
<dbReference type="Gene3D" id="1.10.3720.10">
    <property type="entry name" value="MetI-like"/>
    <property type="match status" value="2"/>
</dbReference>
<dbReference type="OrthoDB" id="7066776at2"/>
<feature type="transmembrane region" description="Helical" evidence="7">
    <location>
        <begin position="48"/>
        <end position="67"/>
    </location>
</feature>
<evidence type="ECO:0000256" key="4">
    <source>
        <dbReference type="ARBA" id="ARBA00022692"/>
    </source>
</evidence>
<evidence type="ECO:0000256" key="5">
    <source>
        <dbReference type="ARBA" id="ARBA00022989"/>
    </source>
</evidence>
<gene>
    <name evidence="9" type="ORF">SAMN06273572_103334</name>
</gene>
<evidence type="ECO:0000256" key="3">
    <source>
        <dbReference type="ARBA" id="ARBA00022475"/>
    </source>
</evidence>
<feature type="transmembrane region" description="Helical" evidence="7">
    <location>
        <begin position="274"/>
        <end position="296"/>
    </location>
</feature>
<keyword evidence="3" id="KW-1003">Cell membrane</keyword>
<organism evidence="9 10">
    <name type="scientific">Pontivivens marinum</name>
    <dbReference type="NCBI Taxonomy" id="1690039"/>
    <lineage>
        <taxon>Bacteria</taxon>
        <taxon>Pseudomonadati</taxon>
        <taxon>Pseudomonadota</taxon>
        <taxon>Alphaproteobacteria</taxon>
        <taxon>Rhodobacterales</taxon>
        <taxon>Paracoccaceae</taxon>
        <taxon>Pontivivens</taxon>
    </lineage>
</organism>
<dbReference type="CDD" id="cd06261">
    <property type="entry name" value="TM_PBP2"/>
    <property type="match status" value="2"/>
</dbReference>
<evidence type="ECO:0000256" key="6">
    <source>
        <dbReference type="ARBA" id="ARBA00023136"/>
    </source>
</evidence>
<keyword evidence="5 7" id="KW-1133">Transmembrane helix</keyword>
<feature type="transmembrane region" description="Helical" evidence="7">
    <location>
        <begin position="381"/>
        <end position="406"/>
    </location>
</feature>
<dbReference type="RefSeq" id="WP_097929837.1">
    <property type="nucleotide sequence ID" value="NZ_OCTN01000003.1"/>
</dbReference>
<dbReference type="SUPFAM" id="SSF161098">
    <property type="entry name" value="MetI-like"/>
    <property type="match status" value="2"/>
</dbReference>
<accession>A0A2C9CSX0</accession>
<dbReference type="PANTHER" id="PTHR30183">
    <property type="entry name" value="MOLYBDENUM TRANSPORT SYSTEM PERMEASE PROTEIN MODB"/>
    <property type="match status" value="1"/>
</dbReference>
<evidence type="ECO:0000313" key="10">
    <source>
        <dbReference type="Proteomes" id="UP000220034"/>
    </source>
</evidence>
<dbReference type="InterPro" id="IPR035906">
    <property type="entry name" value="MetI-like_sf"/>
</dbReference>
<protein>
    <submittedName>
        <fullName evidence="9">Thiamine transport system permease protein</fullName>
    </submittedName>
</protein>
<feature type="transmembrane region" description="Helical" evidence="7">
    <location>
        <begin position="443"/>
        <end position="467"/>
    </location>
</feature>
<name>A0A2C9CSX0_9RHOB</name>
<feature type="transmembrane region" description="Helical" evidence="7">
    <location>
        <begin position="79"/>
        <end position="103"/>
    </location>
</feature>
<evidence type="ECO:0000256" key="1">
    <source>
        <dbReference type="ARBA" id="ARBA00004651"/>
    </source>
</evidence>
<proteinExistence type="inferred from homology"/>
<feature type="transmembrane region" description="Helical" evidence="7">
    <location>
        <begin position="123"/>
        <end position="146"/>
    </location>
</feature>
<feature type="transmembrane region" description="Helical" evidence="7">
    <location>
        <begin position="487"/>
        <end position="506"/>
    </location>
</feature>
<feature type="domain" description="ABC transmembrane type-1" evidence="8">
    <location>
        <begin position="313"/>
        <end position="506"/>
    </location>
</feature>
<keyword evidence="2 7" id="KW-0813">Transport</keyword>
<dbReference type="InterPro" id="IPR000515">
    <property type="entry name" value="MetI-like"/>
</dbReference>
<dbReference type="GO" id="GO:0005886">
    <property type="term" value="C:plasma membrane"/>
    <property type="evidence" value="ECO:0007669"/>
    <property type="project" value="UniProtKB-SubCell"/>
</dbReference>
<feature type="transmembrane region" description="Helical" evidence="7">
    <location>
        <begin position="351"/>
        <end position="375"/>
    </location>
</feature>
<feature type="transmembrane region" description="Helical" evidence="7">
    <location>
        <begin position="182"/>
        <end position="204"/>
    </location>
</feature>
<evidence type="ECO:0000256" key="7">
    <source>
        <dbReference type="RuleBase" id="RU363032"/>
    </source>
</evidence>
<evidence type="ECO:0000313" key="9">
    <source>
        <dbReference type="EMBL" id="SOH94300.1"/>
    </source>
</evidence>
<dbReference type="PROSITE" id="PS51257">
    <property type="entry name" value="PROKAR_LIPOPROTEIN"/>
    <property type="match status" value="1"/>
</dbReference>
<sequence length="516" mass="54112">MKVTGWVGIAAGLLILLSCAAAISALIGASGGAISVSGADFSAIRFTLLQAALSALGSLLIAVPLARALARRRFRGRDLLVTAMGAPFLLPVLVAVLGLLAIWGRNGVLSALMESVGAERLNIYGLTGVVLAHLFFNIPLVTRLLLQGWATIPPEHLRLGQQLGFGPVERFRLIEMPMLRTVLPGAGLLVFLLCISSFAIALTLGGGPRATTLELAIYQAIRFEFDLPRAGTLAMIQTGLCLIVAAVTMLIARPGEARAGMIHPDPFSPPEGRVLDGVVIASVAMFLSGPVLAVILRGAPALLELPYGVVEAAIRSILVALSSAILTVGVGMALSIGLVRMAELRPRLARVFEAAMLLVLVISPFVLATGWFILLRGHVDPFAIALPMVVTINALMALPFALRAFVPAVAMARRTDGRLADMLGLTGYTRLRHVLLPHMRGPAAFAAGLAAALSMGDLGVIALFGSTTTATLPLVMYQLMGAYRMEAAAGAALLLLLLSFGMFAVIDRLGKSHDPV</sequence>
<feature type="transmembrane region" description="Helical" evidence="7">
    <location>
        <begin position="233"/>
        <end position="253"/>
    </location>
</feature>
<dbReference type="Proteomes" id="UP000220034">
    <property type="component" value="Unassembled WGS sequence"/>
</dbReference>
<comment type="similarity">
    <text evidence="7">Belongs to the binding-protein-dependent transport system permease family.</text>
</comment>
<evidence type="ECO:0000256" key="2">
    <source>
        <dbReference type="ARBA" id="ARBA00022448"/>
    </source>
</evidence>